<dbReference type="InterPro" id="IPR050230">
    <property type="entry name" value="CALM/Myosin/TropC-like"/>
</dbReference>
<reference evidence="9" key="1">
    <citation type="submission" date="2009-07" db="EMBL/GenBank/DDBJ databases">
        <title>Calmodulin Genes from Chlamys farreri.</title>
        <authorList>
            <person name="Wang M.Q."/>
            <person name="Song L.S."/>
        </authorList>
    </citation>
    <scope>NUCLEOTIDE SEQUENCE</scope>
</reference>
<proteinExistence type="evidence at transcript level"/>
<keyword evidence="1" id="KW-0677">Repeat</keyword>
<dbReference type="CDD" id="cd00051">
    <property type="entry name" value="EFh"/>
    <property type="match status" value="1"/>
</dbReference>
<keyword evidence="3" id="KW-0518">Myosin</keyword>
<evidence type="ECO:0000256" key="3">
    <source>
        <dbReference type="ARBA" id="ARBA00023123"/>
    </source>
</evidence>
<dbReference type="SMART" id="SM00054">
    <property type="entry name" value="EFh"/>
    <property type="match status" value="2"/>
</dbReference>
<comment type="function">
    <text evidence="6">In molluscan muscle, calcium regulation is associated with myosin rather than with actin. Muscle myosin contains two types of light chains: the catalytic light chain, essential for ATPase activity, and the regulatory light chain, a calcium-binding protein responsible for Ca(2+) dependent binding and Ca(2+) dependent Mg-ATPase activity.</text>
</comment>
<evidence type="ECO:0000259" key="8">
    <source>
        <dbReference type="PROSITE" id="PS50222"/>
    </source>
</evidence>
<sequence length="151" mass="16881">MAQRMDKMMNELREAFLIQDKDDDHKISISELGSVMRSIGLCPTQAQLASIAQEYGASASGKGGKLFDMEECKRIVQKNAGLTETPESVRDCFRIFDKDGNGYNSASEIRHVLTTLGEPLKDEEVDELIREIELTVDGQFSYEDVVGLLMQ</sequence>
<name>I6LKW1_AZUFA</name>
<evidence type="ECO:0000256" key="6">
    <source>
        <dbReference type="ARBA" id="ARBA00049593"/>
    </source>
</evidence>
<organism evidence="9">
    <name type="scientific">Azumapecten farreri</name>
    <name type="common">Farrer's scallop</name>
    <name type="synonym">Chlamys farreri</name>
    <dbReference type="NCBI Taxonomy" id="106299"/>
    <lineage>
        <taxon>Eukaryota</taxon>
        <taxon>Metazoa</taxon>
        <taxon>Spiralia</taxon>
        <taxon>Lophotrochozoa</taxon>
        <taxon>Mollusca</taxon>
        <taxon>Bivalvia</taxon>
        <taxon>Autobranchia</taxon>
        <taxon>Pteriomorphia</taxon>
        <taxon>Pectinida</taxon>
        <taxon>Pectinoidea</taxon>
        <taxon>Pectinidae</taxon>
        <taxon>Azumapecten</taxon>
    </lineage>
</organism>
<dbReference type="Gene3D" id="1.10.238.10">
    <property type="entry name" value="EF-hand"/>
    <property type="match status" value="2"/>
</dbReference>
<dbReference type="Pfam" id="PF13499">
    <property type="entry name" value="EF-hand_7"/>
    <property type="match status" value="1"/>
</dbReference>
<dbReference type="PANTHER" id="PTHR23048:SF0">
    <property type="entry name" value="CALMODULIN LIKE 3"/>
    <property type="match status" value="1"/>
</dbReference>
<dbReference type="InterPro" id="IPR002048">
    <property type="entry name" value="EF_hand_dom"/>
</dbReference>
<feature type="domain" description="EF-hand" evidence="8">
    <location>
        <begin position="84"/>
        <end position="119"/>
    </location>
</feature>
<protein>
    <recommendedName>
        <fullName evidence="7">Sulfhydryl light chain</fullName>
    </recommendedName>
</protein>
<evidence type="ECO:0000256" key="1">
    <source>
        <dbReference type="ARBA" id="ARBA00022737"/>
    </source>
</evidence>
<evidence type="ECO:0000256" key="4">
    <source>
        <dbReference type="ARBA" id="ARBA00023175"/>
    </source>
</evidence>
<dbReference type="SUPFAM" id="SSF47473">
    <property type="entry name" value="EF-hand"/>
    <property type="match status" value="1"/>
</dbReference>
<dbReference type="EMBL" id="GQ403699">
    <property type="protein sequence ID" value="ADF45339.1"/>
    <property type="molecule type" value="mRNA"/>
</dbReference>
<dbReference type="PROSITE" id="PS50222">
    <property type="entry name" value="EF_HAND_2"/>
    <property type="match status" value="2"/>
</dbReference>
<dbReference type="InterPro" id="IPR011992">
    <property type="entry name" value="EF-hand-dom_pair"/>
</dbReference>
<accession>I6LKW1</accession>
<dbReference type="PROSITE" id="PS00018">
    <property type="entry name" value="EF_HAND_1"/>
    <property type="match status" value="1"/>
</dbReference>
<evidence type="ECO:0000256" key="5">
    <source>
        <dbReference type="ARBA" id="ARBA00023179"/>
    </source>
</evidence>
<dbReference type="FunFam" id="1.10.238.10:FF:000003">
    <property type="entry name" value="Calmodulin A"/>
    <property type="match status" value="1"/>
</dbReference>
<dbReference type="InterPro" id="IPR018247">
    <property type="entry name" value="EF_Hand_1_Ca_BS"/>
</dbReference>
<dbReference type="AlphaFoldDB" id="I6LKW1"/>
<keyword evidence="4" id="KW-0505">Motor protein</keyword>
<evidence type="ECO:0000313" key="9">
    <source>
        <dbReference type="EMBL" id="ADF45339.1"/>
    </source>
</evidence>
<gene>
    <name evidence="9" type="primary">cam</name>
</gene>
<evidence type="ECO:0000256" key="7">
    <source>
        <dbReference type="ARBA" id="ARBA00078496"/>
    </source>
</evidence>
<dbReference type="GO" id="GO:0016460">
    <property type="term" value="C:myosin II complex"/>
    <property type="evidence" value="ECO:0007669"/>
    <property type="project" value="TreeGrafter"/>
</dbReference>
<keyword evidence="2" id="KW-0106">Calcium</keyword>
<evidence type="ECO:0000256" key="2">
    <source>
        <dbReference type="ARBA" id="ARBA00022837"/>
    </source>
</evidence>
<feature type="domain" description="EF-hand" evidence="8">
    <location>
        <begin position="7"/>
        <end position="42"/>
    </location>
</feature>
<dbReference type="GO" id="GO:0005509">
    <property type="term" value="F:calcium ion binding"/>
    <property type="evidence" value="ECO:0007669"/>
    <property type="project" value="InterPro"/>
</dbReference>
<dbReference type="PANTHER" id="PTHR23048">
    <property type="entry name" value="MYOSIN LIGHT CHAIN 1, 3"/>
    <property type="match status" value="1"/>
</dbReference>
<keyword evidence="5" id="KW-0514">Muscle protein</keyword>